<dbReference type="Proteomes" id="UP000479756">
    <property type="component" value="Unassembled WGS sequence"/>
</dbReference>
<evidence type="ECO:0000256" key="3">
    <source>
        <dbReference type="ARBA" id="ARBA00023163"/>
    </source>
</evidence>
<dbReference type="InterPro" id="IPR019888">
    <property type="entry name" value="Tscrpt_reg_AsnC-like"/>
</dbReference>
<evidence type="ECO:0000313" key="6">
    <source>
        <dbReference type="Proteomes" id="UP000479756"/>
    </source>
</evidence>
<dbReference type="PRINTS" id="PR00033">
    <property type="entry name" value="HTHASNC"/>
</dbReference>
<sequence length="153" mass="16604">MLDDIDRRILAALADDARLSNAQLAAAVGIAQSTAHVRLRSLIDRGVITGFLTSIDQRKLGLTLQALIGVTLRSGSRQSSITAFSEDVRRLPEVLQVFFLGGLDDFMVHIAVAESADVRRFVVEHLSAHASVASTRTSLIFDYHRNGVAASFD</sequence>
<proteinExistence type="predicted"/>
<dbReference type="Pfam" id="PF13412">
    <property type="entry name" value="HTH_24"/>
    <property type="match status" value="1"/>
</dbReference>
<organism evidence="5 6">
    <name type="scientific">Galbitalea soli</name>
    <dbReference type="NCBI Taxonomy" id="1268042"/>
    <lineage>
        <taxon>Bacteria</taxon>
        <taxon>Bacillati</taxon>
        <taxon>Actinomycetota</taxon>
        <taxon>Actinomycetes</taxon>
        <taxon>Micrococcales</taxon>
        <taxon>Microbacteriaceae</taxon>
        <taxon>Galbitalea</taxon>
    </lineage>
</organism>
<name>A0A7C9TU79_9MICO</name>
<protein>
    <submittedName>
        <fullName evidence="5">Lrp/AsnC family transcriptional regulator</fullName>
    </submittedName>
</protein>
<dbReference type="PROSITE" id="PS50956">
    <property type="entry name" value="HTH_ASNC_2"/>
    <property type="match status" value="1"/>
</dbReference>
<gene>
    <name evidence="5" type="ORF">G3T37_14305</name>
</gene>
<keyword evidence="3" id="KW-0804">Transcription</keyword>
<evidence type="ECO:0000313" key="5">
    <source>
        <dbReference type="EMBL" id="NEM92522.1"/>
    </source>
</evidence>
<dbReference type="Gene3D" id="3.30.70.920">
    <property type="match status" value="1"/>
</dbReference>
<dbReference type="SUPFAM" id="SSF46785">
    <property type="entry name" value="Winged helix' DNA-binding domain"/>
    <property type="match status" value="1"/>
</dbReference>
<dbReference type="InterPro" id="IPR036388">
    <property type="entry name" value="WH-like_DNA-bd_sf"/>
</dbReference>
<reference evidence="5 6" key="1">
    <citation type="journal article" date="2014" name="Int. J. Syst. Evol. Microbiol.">
        <title>Description of Galbitalea soli gen. nov., sp. nov., and Frondihabitans sucicola sp. nov.</title>
        <authorList>
            <person name="Kim S.J."/>
            <person name="Lim J.M."/>
            <person name="Ahn J.H."/>
            <person name="Weon H.Y."/>
            <person name="Hamada M."/>
            <person name="Suzuki K."/>
            <person name="Ahn T.Y."/>
            <person name="Kwon S.W."/>
        </authorList>
    </citation>
    <scope>NUCLEOTIDE SEQUENCE [LARGE SCALE GENOMIC DNA]</scope>
    <source>
        <strain evidence="5 6">NBRC 108727</strain>
    </source>
</reference>
<dbReference type="InterPro" id="IPR000485">
    <property type="entry name" value="AsnC-type_HTH_dom"/>
</dbReference>
<dbReference type="EMBL" id="JAAGWZ010000005">
    <property type="protein sequence ID" value="NEM92522.1"/>
    <property type="molecule type" value="Genomic_DNA"/>
</dbReference>
<keyword evidence="6" id="KW-1185">Reference proteome</keyword>
<dbReference type="SUPFAM" id="SSF54909">
    <property type="entry name" value="Dimeric alpha+beta barrel"/>
    <property type="match status" value="1"/>
</dbReference>
<evidence type="ECO:0000256" key="2">
    <source>
        <dbReference type="ARBA" id="ARBA00023125"/>
    </source>
</evidence>
<dbReference type="Gene3D" id="1.10.10.10">
    <property type="entry name" value="Winged helix-like DNA-binding domain superfamily/Winged helix DNA-binding domain"/>
    <property type="match status" value="1"/>
</dbReference>
<dbReference type="AlphaFoldDB" id="A0A7C9TU79"/>
<dbReference type="GO" id="GO:0043200">
    <property type="term" value="P:response to amino acid"/>
    <property type="evidence" value="ECO:0007669"/>
    <property type="project" value="TreeGrafter"/>
</dbReference>
<dbReference type="PANTHER" id="PTHR30154">
    <property type="entry name" value="LEUCINE-RESPONSIVE REGULATORY PROTEIN"/>
    <property type="match status" value="1"/>
</dbReference>
<dbReference type="InterPro" id="IPR011008">
    <property type="entry name" value="Dimeric_a/b-barrel"/>
</dbReference>
<dbReference type="GO" id="GO:0043565">
    <property type="term" value="F:sequence-specific DNA binding"/>
    <property type="evidence" value="ECO:0007669"/>
    <property type="project" value="InterPro"/>
</dbReference>
<keyword evidence="1" id="KW-0805">Transcription regulation</keyword>
<feature type="domain" description="HTH asnC-type" evidence="4">
    <location>
        <begin position="2"/>
        <end position="63"/>
    </location>
</feature>
<dbReference type="PANTHER" id="PTHR30154:SF54">
    <property type="entry name" value="POSSIBLE TRANSCRIPTIONAL REGULATORY PROTEIN (PROBABLY LRP_ASNC-FAMILY)"/>
    <property type="match status" value="1"/>
</dbReference>
<evidence type="ECO:0000256" key="1">
    <source>
        <dbReference type="ARBA" id="ARBA00023015"/>
    </source>
</evidence>
<dbReference type="SMART" id="SM00344">
    <property type="entry name" value="HTH_ASNC"/>
    <property type="match status" value="1"/>
</dbReference>
<dbReference type="CDD" id="cd00090">
    <property type="entry name" value="HTH_ARSR"/>
    <property type="match status" value="1"/>
</dbReference>
<accession>A0A7C9TU79</accession>
<keyword evidence="2" id="KW-0238">DNA-binding</keyword>
<dbReference type="GO" id="GO:0005829">
    <property type="term" value="C:cytosol"/>
    <property type="evidence" value="ECO:0007669"/>
    <property type="project" value="TreeGrafter"/>
</dbReference>
<dbReference type="Pfam" id="PF01037">
    <property type="entry name" value="AsnC_trans_reg"/>
    <property type="match status" value="1"/>
</dbReference>
<comment type="caution">
    <text evidence="5">The sequence shown here is derived from an EMBL/GenBank/DDBJ whole genome shotgun (WGS) entry which is preliminary data.</text>
</comment>
<dbReference type="InterPro" id="IPR036390">
    <property type="entry name" value="WH_DNA-bd_sf"/>
</dbReference>
<evidence type="ECO:0000259" key="4">
    <source>
        <dbReference type="PROSITE" id="PS50956"/>
    </source>
</evidence>
<dbReference type="InterPro" id="IPR011991">
    <property type="entry name" value="ArsR-like_HTH"/>
</dbReference>
<dbReference type="InterPro" id="IPR019887">
    <property type="entry name" value="Tscrpt_reg_AsnC/Lrp_C"/>
</dbReference>